<dbReference type="Gene3D" id="3.40.50.2300">
    <property type="match status" value="2"/>
</dbReference>
<accession>A0ABS7X2C5</accession>
<dbReference type="SUPFAM" id="SSF53822">
    <property type="entry name" value="Periplasmic binding protein-like I"/>
    <property type="match status" value="1"/>
</dbReference>
<evidence type="ECO:0000256" key="6">
    <source>
        <dbReference type="ARBA" id="ARBA00023237"/>
    </source>
</evidence>
<dbReference type="RefSeq" id="WP_224420972.1">
    <property type="nucleotide sequence ID" value="NZ_JAGXFD010000001.1"/>
</dbReference>
<organism evidence="10 11">
    <name type="scientific">Modicisalibacter tunisiensis</name>
    <dbReference type="NCBI Taxonomy" id="390637"/>
    <lineage>
        <taxon>Bacteria</taxon>
        <taxon>Pseudomonadati</taxon>
        <taxon>Pseudomonadota</taxon>
        <taxon>Gammaproteobacteria</taxon>
        <taxon>Oceanospirillales</taxon>
        <taxon>Halomonadaceae</taxon>
        <taxon>Modicisalibacter</taxon>
    </lineage>
</organism>
<evidence type="ECO:0000256" key="2">
    <source>
        <dbReference type="ARBA" id="ARBA00022960"/>
    </source>
</evidence>
<evidence type="ECO:0000256" key="5">
    <source>
        <dbReference type="ARBA" id="ARBA00023139"/>
    </source>
</evidence>
<dbReference type="CDD" id="cd06339">
    <property type="entry name" value="PBP1_YraM_LppC_lipoprotein-like"/>
    <property type="match status" value="1"/>
</dbReference>
<dbReference type="PROSITE" id="PS51257">
    <property type="entry name" value="PROKAR_LIPOPROTEIN"/>
    <property type="match status" value="1"/>
</dbReference>
<dbReference type="InterPro" id="IPR011990">
    <property type="entry name" value="TPR-like_helical_dom_sf"/>
</dbReference>
<gene>
    <name evidence="10" type="ORF">KGQ91_10655</name>
</gene>
<sequence length="621" mass="67266">MDKSLRRLCGVGLVALLLSACAGQSPITGKPAGGADPAELLNQAQRQSGADAARTRLRAADILARQGETAQALQVTRSLDAAQLPAPARRDWALLQSRLGITQEDGRSVLRATEVLDSDIPLSRDQALTLRYRRGQAQGMVGEPRAAVETLIALQRDEAPFSLNDDIWRQLTRLRGAALQDLTPRDSLTRGWVDLLTLQRRNSGDIARLFARIDQWRSRYPNHPAARRLPGDLQALRDLQGRDVRHVAVFLPESGPLAGVAKAIRQGIETRHMKALDQGEQTPQLHFYDTSRGDLQTLYAQAALAGAQVVLGPLDKDKVSQLEQGGAVPLPTLALNYGVADANQADDLFEYGLSAEDEARQAAHRASLDGHRVAGMLVPDNDWGGRVGSAFRDAWQQEGGRVAAEVRYDPQGSVSQAVQKLLATRNQHPQRHLDALFLLALPPYARQVPPMLEFYYSADLPIYATSHLYEGRPQPRQDHDLNGVQFVEIPWQIPEAAVGGADALPYHASYQALHDGSDPALFKLEAMGVDAFELARRLPLLQAAPGVEVFGATGMLSAAPDGRIHRELPWAMFVDGVPQPPLAVLDPQDAGNLSLGTDDATTSPPDGEPSPDTAPADHAAP</sequence>
<evidence type="ECO:0000256" key="3">
    <source>
        <dbReference type="ARBA" id="ARBA00022984"/>
    </source>
</evidence>
<dbReference type="Gene3D" id="1.25.40.650">
    <property type="match status" value="1"/>
</dbReference>
<reference evidence="10 11" key="1">
    <citation type="submission" date="2021-05" db="EMBL/GenBank/DDBJ databases">
        <title>Petroleum and Energy Research Collection (APPE): ex situ preservation of microbial diversity associated with the oil industry and exploitation of its biotechnological potential.</title>
        <authorList>
            <person name="Paixao C.T.M."/>
            <person name="Gomes M.B."/>
            <person name="Oliveira V.M."/>
        </authorList>
    </citation>
    <scope>NUCLEOTIDE SEQUENCE [LARGE SCALE GENOMIC DNA]</scope>
    <source>
        <strain evidence="10 11">LIT2</strain>
    </source>
</reference>
<comment type="caution">
    <text evidence="10">The sequence shown here is derived from an EMBL/GenBank/DDBJ whole genome shotgun (WGS) entry which is preliminary data.</text>
</comment>
<keyword evidence="7" id="KW-0449">Lipoprotein</keyword>
<dbReference type="PANTHER" id="PTHR38038">
    <property type="entry name" value="PENICILLIN-BINDING PROTEIN ACTIVATOR LPOA"/>
    <property type="match status" value="1"/>
</dbReference>
<dbReference type="InterPro" id="IPR028082">
    <property type="entry name" value="Peripla_BP_I"/>
</dbReference>
<keyword evidence="6" id="KW-0998">Cell outer membrane</keyword>
<proteinExistence type="predicted"/>
<keyword evidence="1 9" id="KW-0732">Signal</keyword>
<feature type="region of interest" description="Disordered" evidence="8">
    <location>
        <begin position="582"/>
        <end position="621"/>
    </location>
</feature>
<dbReference type="Gene3D" id="1.25.40.10">
    <property type="entry name" value="Tetratricopeptide repeat domain"/>
    <property type="match status" value="1"/>
</dbReference>
<name>A0ABS7X2C5_9GAMM</name>
<keyword evidence="2" id="KW-0133">Cell shape</keyword>
<dbReference type="Pfam" id="PF04348">
    <property type="entry name" value="LppC"/>
    <property type="match status" value="1"/>
</dbReference>
<dbReference type="InterPro" id="IPR007443">
    <property type="entry name" value="LpoA"/>
</dbReference>
<feature type="chain" id="PRO_5046783842" evidence="9">
    <location>
        <begin position="23"/>
        <end position="621"/>
    </location>
</feature>
<evidence type="ECO:0000256" key="1">
    <source>
        <dbReference type="ARBA" id="ARBA00022729"/>
    </source>
</evidence>
<keyword evidence="3" id="KW-0573">Peptidoglycan synthesis</keyword>
<evidence type="ECO:0000256" key="8">
    <source>
        <dbReference type="SAM" id="MobiDB-lite"/>
    </source>
</evidence>
<keyword evidence="11" id="KW-1185">Reference proteome</keyword>
<evidence type="ECO:0000256" key="9">
    <source>
        <dbReference type="SAM" id="SignalP"/>
    </source>
</evidence>
<keyword evidence="5" id="KW-0564">Palmitate</keyword>
<evidence type="ECO:0000256" key="4">
    <source>
        <dbReference type="ARBA" id="ARBA00023136"/>
    </source>
</evidence>
<evidence type="ECO:0000256" key="7">
    <source>
        <dbReference type="ARBA" id="ARBA00023288"/>
    </source>
</evidence>
<protein>
    <submittedName>
        <fullName evidence="10">Penicillin-binding protein activator</fullName>
    </submittedName>
</protein>
<dbReference type="EMBL" id="JAGXFD010000001">
    <property type="protein sequence ID" value="MBZ9568132.1"/>
    <property type="molecule type" value="Genomic_DNA"/>
</dbReference>
<feature type="signal peptide" evidence="9">
    <location>
        <begin position="1"/>
        <end position="22"/>
    </location>
</feature>
<dbReference type="Proteomes" id="UP001319883">
    <property type="component" value="Unassembled WGS sequence"/>
</dbReference>
<evidence type="ECO:0000313" key="10">
    <source>
        <dbReference type="EMBL" id="MBZ9568132.1"/>
    </source>
</evidence>
<evidence type="ECO:0000313" key="11">
    <source>
        <dbReference type="Proteomes" id="UP001319883"/>
    </source>
</evidence>
<keyword evidence="4" id="KW-0472">Membrane</keyword>
<dbReference type="PANTHER" id="PTHR38038:SF1">
    <property type="entry name" value="PENICILLIN-BINDING PROTEIN ACTIVATOR LPOA"/>
    <property type="match status" value="1"/>
</dbReference>